<reference evidence="2" key="1">
    <citation type="submission" date="2015-10" db="EMBL/GenBank/DDBJ databases">
        <authorList>
            <person name="Regsiter A."/>
            <person name="william w."/>
        </authorList>
    </citation>
    <scope>NUCLEOTIDE SEQUENCE</scope>
    <source>
        <strain evidence="2">Montdore</strain>
    </source>
</reference>
<proteinExistence type="predicted"/>
<protein>
    <submittedName>
        <fullName evidence="2">Uncharacterized protein</fullName>
    </submittedName>
</protein>
<evidence type="ECO:0000256" key="1">
    <source>
        <dbReference type="SAM" id="MobiDB-lite"/>
    </source>
</evidence>
<keyword evidence="3" id="KW-1185">Reference proteome</keyword>
<feature type="non-terminal residue" evidence="2">
    <location>
        <position position="1"/>
    </location>
</feature>
<accession>A0A292Q037</accession>
<evidence type="ECO:0000313" key="2">
    <source>
        <dbReference type="EMBL" id="CUS12103.1"/>
    </source>
</evidence>
<dbReference type="AlphaFoldDB" id="A0A292Q037"/>
<gene>
    <name evidence="2" type="ORF">GSTUAT00003804001</name>
</gene>
<organism evidence="2 3">
    <name type="scientific">Tuber aestivum</name>
    <name type="common">summer truffle</name>
    <dbReference type="NCBI Taxonomy" id="59557"/>
    <lineage>
        <taxon>Eukaryota</taxon>
        <taxon>Fungi</taxon>
        <taxon>Dikarya</taxon>
        <taxon>Ascomycota</taxon>
        <taxon>Pezizomycotina</taxon>
        <taxon>Pezizomycetes</taxon>
        <taxon>Pezizales</taxon>
        <taxon>Tuberaceae</taxon>
        <taxon>Tuber</taxon>
    </lineage>
</organism>
<dbReference type="Proteomes" id="UP001412239">
    <property type="component" value="Unassembled WGS sequence"/>
</dbReference>
<feature type="region of interest" description="Disordered" evidence="1">
    <location>
        <begin position="78"/>
        <end position="105"/>
    </location>
</feature>
<name>A0A292Q037_9PEZI</name>
<sequence length="136" mass="15903">VNPHIPPIRRHGRRRSLRNPLLPHWPSLPHCFWYRHSNYHSHPHALPRCRQNRHLRPLEGYRLWQASRVHFLRAPRIRGHHRHPRSGVPGLQHRGHAAQEPDHSGPQAAGVYLAIGRGGRLRGIGWWAAREFSRQG</sequence>
<evidence type="ECO:0000313" key="3">
    <source>
        <dbReference type="Proteomes" id="UP001412239"/>
    </source>
</evidence>
<dbReference type="EMBL" id="LN891005">
    <property type="protein sequence ID" value="CUS12103.1"/>
    <property type="molecule type" value="Genomic_DNA"/>
</dbReference>